<dbReference type="InterPro" id="IPR014710">
    <property type="entry name" value="RmlC-like_jellyroll"/>
</dbReference>
<accession>A0ABU0ZQW0</accession>
<dbReference type="RefSeq" id="WP_308716681.1">
    <property type="nucleotide sequence ID" value="NZ_JAVHUY010000041.1"/>
</dbReference>
<dbReference type="EMBL" id="JAVHUY010000041">
    <property type="protein sequence ID" value="MDQ7909421.1"/>
    <property type="molecule type" value="Genomic_DNA"/>
</dbReference>
<reference evidence="2 3" key="1">
    <citation type="submission" date="2023-08" db="EMBL/GenBank/DDBJ databases">
        <title>Phytohabitans sansha sp. nov., isolated from marine sediment.</title>
        <authorList>
            <person name="Zhao Y."/>
            <person name="Yi K."/>
        </authorList>
    </citation>
    <scope>NUCLEOTIDE SEQUENCE [LARGE SCALE GENOMIC DNA]</scope>
    <source>
        <strain evidence="2 3">ZYX-F-186</strain>
    </source>
</reference>
<feature type="domain" description="ChrR-like cupin" evidence="1">
    <location>
        <begin position="24"/>
        <end position="104"/>
    </location>
</feature>
<evidence type="ECO:0000259" key="1">
    <source>
        <dbReference type="Pfam" id="PF12973"/>
    </source>
</evidence>
<dbReference type="InterPro" id="IPR011051">
    <property type="entry name" value="RmlC_Cupin_sf"/>
</dbReference>
<dbReference type="Proteomes" id="UP001230908">
    <property type="component" value="Unassembled WGS sequence"/>
</dbReference>
<sequence length="124" mass="13668">MRPEAGPLIDGIDRTTRLLDPAAIERIPWRPVEGCPGVREKQLWGNAELVYALIRYAPGARTPGPPHHIADHHIWVLAGRATIGGRPVVAGSYLHVPVAVEHPIQDVGPDGFLVLQLHHRYPRP</sequence>
<gene>
    <name evidence="2" type="ORF">RB614_33350</name>
</gene>
<protein>
    <recommendedName>
        <fullName evidence="1">ChrR-like cupin domain-containing protein</fullName>
    </recommendedName>
</protein>
<dbReference type="InterPro" id="IPR025979">
    <property type="entry name" value="ChrR-like_cupin_dom"/>
</dbReference>
<organism evidence="2 3">
    <name type="scientific">Phytohabitans maris</name>
    <dbReference type="NCBI Taxonomy" id="3071409"/>
    <lineage>
        <taxon>Bacteria</taxon>
        <taxon>Bacillati</taxon>
        <taxon>Actinomycetota</taxon>
        <taxon>Actinomycetes</taxon>
        <taxon>Micromonosporales</taxon>
        <taxon>Micromonosporaceae</taxon>
    </lineage>
</organism>
<comment type="caution">
    <text evidence="2">The sequence shown here is derived from an EMBL/GenBank/DDBJ whole genome shotgun (WGS) entry which is preliminary data.</text>
</comment>
<dbReference type="Pfam" id="PF12973">
    <property type="entry name" value="Cupin_7"/>
    <property type="match status" value="1"/>
</dbReference>
<keyword evidence="3" id="KW-1185">Reference proteome</keyword>
<dbReference type="Gene3D" id="2.60.120.10">
    <property type="entry name" value="Jelly Rolls"/>
    <property type="match status" value="1"/>
</dbReference>
<evidence type="ECO:0000313" key="3">
    <source>
        <dbReference type="Proteomes" id="UP001230908"/>
    </source>
</evidence>
<dbReference type="SUPFAM" id="SSF51182">
    <property type="entry name" value="RmlC-like cupins"/>
    <property type="match status" value="1"/>
</dbReference>
<evidence type="ECO:0000313" key="2">
    <source>
        <dbReference type="EMBL" id="MDQ7909421.1"/>
    </source>
</evidence>
<proteinExistence type="predicted"/>
<name>A0ABU0ZQW0_9ACTN</name>